<keyword evidence="1" id="KW-1133">Transmembrane helix</keyword>
<dbReference type="Proteomes" id="UP001595783">
    <property type="component" value="Unassembled WGS sequence"/>
</dbReference>
<proteinExistence type="predicted"/>
<keyword evidence="1" id="KW-0812">Transmembrane</keyword>
<feature type="transmembrane region" description="Helical" evidence="1">
    <location>
        <begin position="36"/>
        <end position="55"/>
    </location>
</feature>
<name>A0ABV7ZJI9_9HELI</name>
<reference evidence="3" key="1">
    <citation type="journal article" date="2019" name="Int. J. Syst. Evol. Microbiol.">
        <title>The Global Catalogue of Microorganisms (GCM) 10K type strain sequencing project: providing services to taxonomists for standard genome sequencing and annotation.</title>
        <authorList>
            <consortium name="The Broad Institute Genomics Platform"/>
            <consortium name="The Broad Institute Genome Sequencing Center for Infectious Disease"/>
            <person name="Wu L."/>
            <person name="Ma J."/>
        </authorList>
    </citation>
    <scope>NUCLEOTIDE SEQUENCE [LARGE SCALE GENOMIC DNA]</scope>
    <source>
        <strain evidence="3">CCUG 53816</strain>
    </source>
</reference>
<accession>A0ABV7ZJI9</accession>
<feature type="transmembrane region" description="Helical" evidence="1">
    <location>
        <begin position="75"/>
        <end position="93"/>
    </location>
</feature>
<evidence type="ECO:0000256" key="1">
    <source>
        <dbReference type="SAM" id="Phobius"/>
    </source>
</evidence>
<evidence type="ECO:0000313" key="3">
    <source>
        <dbReference type="Proteomes" id="UP001595783"/>
    </source>
</evidence>
<dbReference type="EMBL" id="JBHRZO010000036">
    <property type="protein sequence ID" value="MFC3847948.1"/>
    <property type="molecule type" value="Genomic_DNA"/>
</dbReference>
<gene>
    <name evidence="2" type="ORF">ACFOPX_05320</name>
</gene>
<dbReference type="RefSeq" id="WP_104751630.1">
    <property type="nucleotide sequence ID" value="NZ_FZMF01000002.1"/>
</dbReference>
<sequence length="100" mass="11211">MKKTKAFCLGAVLVLMPLLTFWVCSKAMIYFGPCHVRLACLSDVLLGALSFVPLVKIYQYTASSKTWALNCKISMYTNMMVVVYLLIIGGLLLDMQSFRC</sequence>
<keyword evidence="3" id="KW-1185">Reference proteome</keyword>
<organism evidence="2 3">
    <name type="scientific">Helicobacter baculiformis</name>
    <dbReference type="NCBI Taxonomy" id="427351"/>
    <lineage>
        <taxon>Bacteria</taxon>
        <taxon>Pseudomonadati</taxon>
        <taxon>Campylobacterota</taxon>
        <taxon>Epsilonproteobacteria</taxon>
        <taxon>Campylobacterales</taxon>
        <taxon>Helicobacteraceae</taxon>
        <taxon>Helicobacter</taxon>
    </lineage>
</organism>
<comment type="caution">
    <text evidence="2">The sequence shown here is derived from an EMBL/GenBank/DDBJ whole genome shotgun (WGS) entry which is preliminary data.</text>
</comment>
<evidence type="ECO:0000313" key="2">
    <source>
        <dbReference type="EMBL" id="MFC3847948.1"/>
    </source>
</evidence>
<keyword evidence="1" id="KW-0472">Membrane</keyword>
<protein>
    <submittedName>
        <fullName evidence="2">Iron transporter</fullName>
    </submittedName>
</protein>